<reference evidence="2 3" key="1">
    <citation type="submission" date="2017-09" db="EMBL/GenBank/DDBJ databases">
        <authorList>
            <consortium name="International Durum Wheat Genome Sequencing Consortium (IDWGSC)"/>
            <person name="Milanesi L."/>
        </authorList>
    </citation>
    <scope>NUCLEOTIDE SEQUENCE [LARGE SCALE GENOMIC DNA]</scope>
    <source>
        <strain evidence="3">cv. Svevo</strain>
    </source>
</reference>
<organism evidence="2 3">
    <name type="scientific">Triticum turgidum subsp. durum</name>
    <name type="common">Durum wheat</name>
    <name type="synonym">Triticum durum</name>
    <dbReference type="NCBI Taxonomy" id="4567"/>
    <lineage>
        <taxon>Eukaryota</taxon>
        <taxon>Viridiplantae</taxon>
        <taxon>Streptophyta</taxon>
        <taxon>Embryophyta</taxon>
        <taxon>Tracheophyta</taxon>
        <taxon>Spermatophyta</taxon>
        <taxon>Magnoliopsida</taxon>
        <taxon>Liliopsida</taxon>
        <taxon>Poales</taxon>
        <taxon>Poaceae</taxon>
        <taxon>BOP clade</taxon>
        <taxon>Pooideae</taxon>
        <taxon>Triticodae</taxon>
        <taxon>Triticeae</taxon>
        <taxon>Triticinae</taxon>
        <taxon>Triticum</taxon>
    </lineage>
</organism>
<protein>
    <submittedName>
        <fullName evidence="2">Uncharacterized protein</fullName>
    </submittedName>
</protein>
<dbReference type="Gramene" id="TRITD2Bv1G075270.2">
    <property type="protein sequence ID" value="TRITD2Bv1G075270.2"/>
    <property type="gene ID" value="TRITD2Bv1G075270"/>
</dbReference>
<feature type="region of interest" description="Disordered" evidence="1">
    <location>
        <begin position="1"/>
        <end position="80"/>
    </location>
</feature>
<sequence length="99" mass="10909">MAMEMGRSWQELGVVDTIYEDDHEEEDEEEETEDCFNSPTMSSSAPTSASCSPAAPSASSLPPALRSAVQGWSRANGSRKPDVIVRVQEHCFHLHRAFP</sequence>
<dbReference type="EMBL" id="LT934114">
    <property type="protein sequence ID" value="VAH44274.1"/>
    <property type="molecule type" value="Genomic_DNA"/>
</dbReference>
<name>A0A9R1PIR6_TRITD</name>
<dbReference type="Proteomes" id="UP000324705">
    <property type="component" value="Chromosome 2B"/>
</dbReference>
<feature type="compositionally biased region" description="Acidic residues" evidence="1">
    <location>
        <begin position="18"/>
        <end position="34"/>
    </location>
</feature>
<evidence type="ECO:0000256" key="1">
    <source>
        <dbReference type="SAM" id="MobiDB-lite"/>
    </source>
</evidence>
<evidence type="ECO:0000313" key="3">
    <source>
        <dbReference type="Proteomes" id="UP000324705"/>
    </source>
</evidence>
<feature type="compositionally biased region" description="Low complexity" evidence="1">
    <location>
        <begin position="38"/>
        <end position="68"/>
    </location>
</feature>
<accession>A0A9R1PIR6</accession>
<evidence type="ECO:0000313" key="2">
    <source>
        <dbReference type="EMBL" id="VAH44274.1"/>
    </source>
</evidence>
<keyword evidence="3" id="KW-1185">Reference proteome</keyword>
<gene>
    <name evidence="2" type="ORF">TRITD_2Bv1G075270</name>
</gene>
<proteinExistence type="predicted"/>
<dbReference type="AlphaFoldDB" id="A0A9R1PIR6"/>